<dbReference type="STRING" id="180088.A0A1J8Q3X5"/>
<dbReference type="Gene3D" id="2.20.70.10">
    <property type="match status" value="1"/>
</dbReference>
<comment type="caution">
    <text evidence="3">The sequence shown here is derived from an EMBL/GenBank/DDBJ whole genome shotgun (WGS) entry which is preliminary data.</text>
</comment>
<organism evidence="3 4">
    <name type="scientific">Rhizopogon vesiculosus</name>
    <dbReference type="NCBI Taxonomy" id="180088"/>
    <lineage>
        <taxon>Eukaryota</taxon>
        <taxon>Fungi</taxon>
        <taxon>Dikarya</taxon>
        <taxon>Basidiomycota</taxon>
        <taxon>Agaricomycotina</taxon>
        <taxon>Agaricomycetes</taxon>
        <taxon>Agaricomycetidae</taxon>
        <taxon>Boletales</taxon>
        <taxon>Suillineae</taxon>
        <taxon>Rhizopogonaceae</taxon>
        <taxon>Rhizopogon</taxon>
    </lineage>
</organism>
<evidence type="ECO:0000313" key="3">
    <source>
        <dbReference type="EMBL" id="OJA08409.1"/>
    </source>
</evidence>
<dbReference type="InterPro" id="IPR036020">
    <property type="entry name" value="WW_dom_sf"/>
</dbReference>
<dbReference type="SMART" id="SM00456">
    <property type="entry name" value="WW"/>
    <property type="match status" value="1"/>
</dbReference>
<dbReference type="AlphaFoldDB" id="A0A1J8Q3X5"/>
<feature type="region of interest" description="Disordered" evidence="1">
    <location>
        <begin position="27"/>
        <end position="90"/>
    </location>
</feature>
<gene>
    <name evidence="3" type="ORF">AZE42_00995</name>
</gene>
<dbReference type="OrthoDB" id="2367685at2759"/>
<dbReference type="InterPro" id="IPR001202">
    <property type="entry name" value="WW_dom"/>
</dbReference>
<feature type="non-terminal residue" evidence="3">
    <location>
        <position position="90"/>
    </location>
</feature>
<dbReference type="Pfam" id="PF00397">
    <property type="entry name" value="WW"/>
    <property type="match status" value="1"/>
</dbReference>
<evidence type="ECO:0000313" key="4">
    <source>
        <dbReference type="Proteomes" id="UP000183567"/>
    </source>
</evidence>
<sequence>MASPSQQLPPGWAAEWDPATQRYLFTEPSTGRSQWEVPTPAPATLIDHGPSGSPPLPATHHTKRRQYAAGQTQAYYGTTDGLGDQYGALG</sequence>
<protein>
    <recommendedName>
        <fullName evidence="2">WW domain-containing protein</fullName>
    </recommendedName>
</protein>
<keyword evidence="4" id="KW-1185">Reference proteome</keyword>
<accession>A0A1J8Q3X5</accession>
<dbReference type="SUPFAM" id="SSF51045">
    <property type="entry name" value="WW domain"/>
    <property type="match status" value="1"/>
</dbReference>
<proteinExistence type="predicted"/>
<reference evidence="3 4" key="1">
    <citation type="submission" date="2016-03" db="EMBL/GenBank/DDBJ databases">
        <title>Comparative genomics of the ectomycorrhizal sister species Rhizopogon vinicolor and Rhizopogon vesiculosus (Basidiomycota: Boletales) reveals a divergence of the mating type B locus.</title>
        <authorList>
            <person name="Mujic A.B."/>
            <person name="Kuo A."/>
            <person name="Tritt A."/>
            <person name="Lipzen A."/>
            <person name="Chen C."/>
            <person name="Johnson J."/>
            <person name="Sharma A."/>
            <person name="Barry K."/>
            <person name="Grigoriev I.V."/>
            <person name="Spatafora J.W."/>
        </authorList>
    </citation>
    <scope>NUCLEOTIDE SEQUENCE [LARGE SCALE GENOMIC DNA]</scope>
    <source>
        <strain evidence="3 4">AM-OR11-056</strain>
    </source>
</reference>
<dbReference type="PROSITE" id="PS50020">
    <property type="entry name" value="WW_DOMAIN_2"/>
    <property type="match status" value="1"/>
</dbReference>
<name>A0A1J8Q3X5_9AGAM</name>
<dbReference type="Proteomes" id="UP000183567">
    <property type="component" value="Unassembled WGS sequence"/>
</dbReference>
<evidence type="ECO:0000259" key="2">
    <source>
        <dbReference type="PROSITE" id="PS50020"/>
    </source>
</evidence>
<feature type="domain" description="WW" evidence="2">
    <location>
        <begin position="6"/>
        <end position="40"/>
    </location>
</feature>
<dbReference type="EMBL" id="LVVM01006306">
    <property type="protein sequence ID" value="OJA08409.1"/>
    <property type="molecule type" value="Genomic_DNA"/>
</dbReference>
<evidence type="ECO:0000256" key="1">
    <source>
        <dbReference type="SAM" id="MobiDB-lite"/>
    </source>
</evidence>